<evidence type="ECO:0000256" key="5">
    <source>
        <dbReference type="ARBA" id="ARBA00023242"/>
    </source>
</evidence>
<comment type="subcellular location">
    <subcellularLocation>
        <location evidence="1">Nucleus</location>
    </subcellularLocation>
</comment>
<evidence type="ECO:0000256" key="1">
    <source>
        <dbReference type="ARBA" id="ARBA00004123"/>
    </source>
</evidence>
<protein>
    <submittedName>
        <fullName evidence="6">Uncharacterized protein</fullName>
    </submittedName>
</protein>
<dbReference type="EMBL" id="KV428020">
    <property type="protein sequence ID" value="KZT41631.1"/>
    <property type="molecule type" value="Genomic_DNA"/>
</dbReference>
<evidence type="ECO:0000256" key="3">
    <source>
        <dbReference type="ARBA" id="ARBA00022737"/>
    </source>
</evidence>
<keyword evidence="5" id="KW-0539">Nucleus</keyword>
<dbReference type="PANTHER" id="PTHR15263:SF1">
    <property type="entry name" value="NF-KAPPA-B INHIBITOR-LIKE PROTEIN 1"/>
    <property type="match status" value="1"/>
</dbReference>
<dbReference type="PANTHER" id="PTHR15263">
    <property type="entry name" value="I-KAPPA-B-LIKE PROTEIN IKBL"/>
    <property type="match status" value="1"/>
</dbReference>
<sequence>LTFDDVPWPSFTSPQPEEDLNISVVSEFLFSPLRPTPKNRKEILRESILRWHPDKFEGRVLAFVQPQDAEAVRQLSAAVMQSLRRLMDEDN</sequence>
<evidence type="ECO:0000313" key="6">
    <source>
        <dbReference type="EMBL" id="KZT41631.1"/>
    </source>
</evidence>
<evidence type="ECO:0000256" key="4">
    <source>
        <dbReference type="ARBA" id="ARBA00023043"/>
    </source>
</evidence>
<evidence type="ECO:0000313" key="7">
    <source>
        <dbReference type="Proteomes" id="UP000076798"/>
    </source>
</evidence>
<organism evidence="6 7">
    <name type="scientific">Sistotremastrum suecicum HHB10207 ss-3</name>
    <dbReference type="NCBI Taxonomy" id="1314776"/>
    <lineage>
        <taxon>Eukaryota</taxon>
        <taxon>Fungi</taxon>
        <taxon>Dikarya</taxon>
        <taxon>Basidiomycota</taxon>
        <taxon>Agaricomycotina</taxon>
        <taxon>Agaricomycetes</taxon>
        <taxon>Sistotremastrales</taxon>
        <taxon>Sistotremastraceae</taxon>
        <taxon>Sistotremastrum</taxon>
    </lineage>
</organism>
<keyword evidence="2" id="KW-0597">Phosphoprotein</keyword>
<dbReference type="GO" id="GO:0043124">
    <property type="term" value="P:negative regulation of canonical NF-kappaB signal transduction"/>
    <property type="evidence" value="ECO:0007669"/>
    <property type="project" value="InterPro"/>
</dbReference>
<feature type="non-terminal residue" evidence="6">
    <location>
        <position position="91"/>
    </location>
</feature>
<dbReference type="InterPro" id="IPR038753">
    <property type="entry name" value="NFKBIL1"/>
</dbReference>
<gene>
    <name evidence="6" type="ORF">SISSUDRAFT_965165</name>
</gene>
<evidence type="ECO:0000256" key="2">
    <source>
        <dbReference type="ARBA" id="ARBA00022553"/>
    </source>
</evidence>
<dbReference type="Proteomes" id="UP000076798">
    <property type="component" value="Unassembled WGS sequence"/>
</dbReference>
<keyword evidence="7" id="KW-1185">Reference proteome</keyword>
<dbReference type="STRING" id="1314776.A0A166GFE8"/>
<name>A0A166GFE8_9AGAM</name>
<dbReference type="OrthoDB" id="412109at2759"/>
<proteinExistence type="predicted"/>
<accession>A0A166GFE8</accession>
<keyword evidence="3" id="KW-0677">Repeat</keyword>
<feature type="non-terminal residue" evidence="6">
    <location>
        <position position="1"/>
    </location>
</feature>
<keyword evidence="4" id="KW-0040">ANK repeat</keyword>
<dbReference type="AlphaFoldDB" id="A0A166GFE8"/>
<reference evidence="6 7" key="1">
    <citation type="journal article" date="2016" name="Mol. Biol. Evol.">
        <title>Comparative Genomics of Early-Diverging Mushroom-Forming Fungi Provides Insights into the Origins of Lignocellulose Decay Capabilities.</title>
        <authorList>
            <person name="Nagy L.G."/>
            <person name="Riley R."/>
            <person name="Tritt A."/>
            <person name="Adam C."/>
            <person name="Daum C."/>
            <person name="Floudas D."/>
            <person name="Sun H."/>
            <person name="Yadav J.S."/>
            <person name="Pangilinan J."/>
            <person name="Larsson K.H."/>
            <person name="Matsuura K."/>
            <person name="Barry K."/>
            <person name="Labutti K."/>
            <person name="Kuo R."/>
            <person name="Ohm R.A."/>
            <person name="Bhattacharya S.S."/>
            <person name="Shirouzu T."/>
            <person name="Yoshinaga Y."/>
            <person name="Martin F.M."/>
            <person name="Grigoriev I.V."/>
            <person name="Hibbett D.S."/>
        </authorList>
    </citation>
    <scope>NUCLEOTIDE SEQUENCE [LARGE SCALE GENOMIC DNA]</scope>
    <source>
        <strain evidence="6 7">HHB10207 ss-3</strain>
    </source>
</reference>
<dbReference type="GO" id="GO:0005634">
    <property type="term" value="C:nucleus"/>
    <property type="evidence" value="ECO:0007669"/>
    <property type="project" value="UniProtKB-SubCell"/>
</dbReference>